<evidence type="ECO:0000313" key="3">
    <source>
        <dbReference type="Proteomes" id="UP000008281"/>
    </source>
</evidence>
<dbReference type="AlphaFoldDB" id="E3MPL9"/>
<dbReference type="HOGENOM" id="CLU_1066492_0_0_1"/>
<evidence type="ECO:0000259" key="1">
    <source>
        <dbReference type="Pfam" id="PF07245"/>
    </source>
</evidence>
<gene>
    <name evidence="2" type="ORF">CRE_08415</name>
</gene>
<keyword evidence="3" id="KW-1185">Reference proteome</keyword>
<proteinExistence type="predicted"/>
<feature type="domain" description="Phlebovirus glycoprotein G2 fusion" evidence="1">
    <location>
        <begin position="5"/>
        <end position="84"/>
    </location>
</feature>
<evidence type="ECO:0000313" key="2">
    <source>
        <dbReference type="EMBL" id="EFP06480.1"/>
    </source>
</evidence>
<dbReference type="Proteomes" id="UP000008281">
    <property type="component" value="Unassembled WGS sequence"/>
</dbReference>
<accession>E3MPL9</accession>
<dbReference type="InterPro" id="IPR009878">
    <property type="entry name" value="Phlebovirus_G2_fusion"/>
</dbReference>
<name>E3MPL9_CAERE</name>
<organism evidence="3">
    <name type="scientific">Caenorhabditis remanei</name>
    <name type="common">Caenorhabditis vulgaris</name>
    <dbReference type="NCBI Taxonomy" id="31234"/>
    <lineage>
        <taxon>Eukaryota</taxon>
        <taxon>Metazoa</taxon>
        <taxon>Ecdysozoa</taxon>
        <taxon>Nematoda</taxon>
        <taxon>Chromadorea</taxon>
        <taxon>Rhabditida</taxon>
        <taxon>Rhabditina</taxon>
        <taxon>Rhabditomorpha</taxon>
        <taxon>Rhabditoidea</taxon>
        <taxon>Rhabditidae</taxon>
        <taxon>Peloderinae</taxon>
        <taxon>Caenorhabditis</taxon>
    </lineage>
</organism>
<dbReference type="Gene3D" id="2.60.40.3770">
    <property type="match status" value="1"/>
</dbReference>
<dbReference type="InParanoid" id="E3MPL9"/>
<sequence>MATWTENLMPNYICNRDLKKCYLDEQCQCSPAEDRMQCPCKDIDIREHFMQTDKRLPNQSGHLRFEVDHDSVKGKIKSASSTTLALKLTDKWKTTIVKTTEACTVTNSHAQGCYSCEKGAIAEITCHSTSEETVANELKKEPVNVLRKTVDEAQGSFRGTVTTISLFTELSMIITAHPCGAEAFGECVHDLIIIHNPFTGPKVYLSVSIESSERRLPLGTCFGILETITGETIADCLENSGQNLELNTPNVTIKLTYLDSP</sequence>
<dbReference type="Pfam" id="PF07245">
    <property type="entry name" value="Phlebovirus_G2"/>
    <property type="match status" value="1"/>
</dbReference>
<reference evidence="2" key="1">
    <citation type="submission" date="2007-07" db="EMBL/GenBank/DDBJ databases">
        <title>PCAP assembly of the Caenorhabditis remanei genome.</title>
        <authorList>
            <consortium name="The Caenorhabditis remanei Sequencing Consortium"/>
            <person name="Wilson R.K."/>
        </authorList>
    </citation>
    <scope>NUCLEOTIDE SEQUENCE [LARGE SCALE GENOMIC DNA]</scope>
    <source>
        <strain evidence="2">PB4641</strain>
    </source>
</reference>
<dbReference type="EMBL" id="DS268463">
    <property type="protein sequence ID" value="EFP06480.1"/>
    <property type="molecule type" value="Genomic_DNA"/>
</dbReference>
<protein>
    <recommendedName>
        <fullName evidence="1">Phlebovirus glycoprotein G2 fusion domain-containing protein</fullName>
    </recommendedName>
</protein>
<dbReference type="OrthoDB" id="5891408at2759"/>